<protein>
    <recommendedName>
        <fullName evidence="6">MYND-type domain-containing protein</fullName>
    </recommendedName>
</protein>
<proteinExistence type="predicted"/>
<feature type="region of interest" description="Disordered" evidence="5">
    <location>
        <begin position="62"/>
        <end position="85"/>
    </location>
</feature>
<sequence>MSKANVCSHCGKARSESENPFKRCAKCRSIVYCTRECQKDDWKIHKKVCASLAATAATSSTSSSSAAPAAPADPEPSSSSSAPASGATKAAKNLMVAIEKPFHRLNDKTWLHGRPEIDVFRLLIDCYRFRLEDDYSLEFHQHPDSIYVGCKDSRIDFQRFLRLAESRSGVLPSWWSPEKAAECLRVGLTDKDHNLKHCIEKHDVIEYYGDNMMPMQLRMLAEQVYLRGPGGQSGADMIKMQMQVEGGKVYAATIDTSRMFRR</sequence>
<dbReference type="PROSITE" id="PS01360">
    <property type="entry name" value="ZF_MYND_1"/>
    <property type="match status" value="1"/>
</dbReference>
<keyword evidence="3" id="KW-0862">Zinc</keyword>
<dbReference type="Pfam" id="PF01753">
    <property type="entry name" value="zf-MYND"/>
    <property type="match status" value="1"/>
</dbReference>
<evidence type="ECO:0000256" key="4">
    <source>
        <dbReference type="PROSITE-ProRule" id="PRU00134"/>
    </source>
</evidence>
<evidence type="ECO:0000313" key="7">
    <source>
        <dbReference type="EMBL" id="KAG0250391.1"/>
    </source>
</evidence>
<evidence type="ECO:0000256" key="5">
    <source>
        <dbReference type="SAM" id="MobiDB-lite"/>
    </source>
</evidence>
<dbReference type="AlphaFoldDB" id="A0A9P6TXH2"/>
<keyword evidence="2 4" id="KW-0863">Zinc-finger</keyword>
<accession>A0A9P6TXH2</accession>
<keyword evidence="8" id="KW-1185">Reference proteome</keyword>
<dbReference type="OrthoDB" id="432970at2759"/>
<dbReference type="PROSITE" id="PS50865">
    <property type="entry name" value="ZF_MYND_2"/>
    <property type="match status" value="1"/>
</dbReference>
<dbReference type="EMBL" id="JAAAJA010000691">
    <property type="protein sequence ID" value="KAG0250391.1"/>
    <property type="molecule type" value="Genomic_DNA"/>
</dbReference>
<dbReference type="Proteomes" id="UP000726737">
    <property type="component" value="Unassembled WGS sequence"/>
</dbReference>
<dbReference type="GO" id="GO:0008270">
    <property type="term" value="F:zinc ion binding"/>
    <property type="evidence" value="ECO:0007669"/>
    <property type="project" value="UniProtKB-KW"/>
</dbReference>
<keyword evidence="1" id="KW-0479">Metal-binding</keyword>
<name>A0A9P6TXH2_9FUNG</name>
<reference evidence="7" key="1">
    <citation type="journal article" date="2020" name="Fungal Divers.">
        <title>Resolving the Mortierellaceae phylogeny through synthesis of multi-gene phylogenetics and phylogenomics.</title>
        <authorList>
            <person name="Vandepol N."/>
            <person name="Liber J."/>
            <person name="Desiro A."/>
            <person name="Na H."/>
            <person name="Kennedy M."/>
            <person name="Barry K."/>
            <person name="Grigoriev I.V."/>
            <person name="Miller A.N."/>
            <person name="O'Donnell K."/>
            <person name="Stajich J.E."/>
            <person name="Bonito G."/>
        </authorList>
    </citation>
    <scope>NUCLEOTIDE SEQUENCE</scope>
    <source>
        <strain evidence="7">KOD948</strain>
    </source>
</reference>
<evidence type="ECO:0000259" key="6">
    <source>
        <dbReference type="PROSITE" id="PS50865"/>
    </source>
</evidence>
<evidence type="ECO:0000256" key="1">
    <source>
        <dbReference type="ARBA" id="ARBA00022723"/>
    </source>
</evidence>
<dbReference type="Gene3D" id="6.10.140.2220">
    <property type="match status" value="1"/>
</dbReference>
<gene>
    <name evidence="7" type="ORF">BG011_008392</name>
</gene>
<feature type="domain" description="MYND-type" evidence="6">
    <location>
        <begin position="7"/>
        <end position="49"/>
    </location>
</feature>
<dbReference type="InterPro" id="IPR002893">
    <property type="entry name" value="Znf_MYND"/>
</dbReference>
<evidence type="ECO:0000256" key="3">
    <source>
        <dbReference type="ARBA" id="ARBA00022833"/>
    </source>
</evidence>
<dbReference type="SUPFAM" id="SSF144232">
    <property type="entry name" value="HIT/MYND zinc finger-like"/>
    <property type="match status" value="1"/>
</dbReference>
<evidence type="ECO:0000256" key="2">
    <source>
        <dbReference type="ARBA" id="ARBA00022771"/>
    </source>
</evidence>
<comment type="caution">
    <text evidence="7">The sequence shown here is derived from an EMBL/GenBank/DDBJ whole genome shotgun (WGS) entry which is preliminary data.</text>
</comment>
<evidence type="ECO:0000313" key="8">
    <source>
        <dbReference type="Proteomes" id="UP000726737"/>
    </source>
</evidence>
<organism evidence="7 8">
    <name type="scientific">Mortierella polycephala</name>
    <dbReference type="NCBI Taxonomy" id="41804"/>
    <lineage>
        <taxon>Eukaryota</taxon>
        <taxon>Fungi</taxon>
        <taxon>Fungi incertae sedis</taxon>
        <taxon>Mucoromycota</taxon>
        <taxon>Mortierellomycotina</taxon>
        <taxon>Mortierellomycetes</taxon>
        <taxon>Mortierellales</taxon>
        <taxon>Mortierellaceae</taxon>
        <taxon>Mortierella</taxon>
    </lineage>
</organism>